<feature type="transmembrane region" description="Helical" evidence="6">
    <location>
        <begin position="146"/>
        <end position="162"/>
    </location>
</feature>
<dbReference type="InterPro" id="IPR044878">
    <property type="entry name" value="UbiA_sf"/>
</dbReference>
<organism evidence="7 9">
    <name type="scientific">Corynebacterium flavescens</name>
    <dbReference type="NCBI Taxonomy" id="28028"/>
    <lineage>
        <taxon>Bacteria</taxon>
        <taxon>Bacillati</taxon>
        <taxon>Actinomycetota</taxon>
        <taxon>Actinomycetes</taxon>
        <taxon>Mycobacteriales</taxon>
        <taxon>Corynebacteriaceae</taxon>
        <taxon>Corynebacterium</taxon>
    </lineage>
</organism>
<evidence type="ECO:0000313" key="7">
    <source>
        <dbReference type="EMBL" id="APT87767.1"/>
    </source>
</evidence>
<dbReference type="RefSeq" id="WP_075730689.1">
    <property type="nucleotide sequence ID" value="NZ_BJNB01000044.1"/>
</dbReference>
<feature type="transmembrane region" description="Helical" evidence="6">
    <location>
        <begin position="169"/>
        <end position="188"/>
    </location>
</feature>
<dbReference type="EMBL" id="CP009246">
    <property type="protein sequence ID" value="APT87767.1"/>
    <property type="molecule type" value="Genomic_DNA"/>
</dbReference>
<feature type="transmembrane region" description="Helical" evidence="6">
    <location>
        <begin position="272"/>
        <end position="290"/>
    </location>
</feature>
<dbReference type="GeneID" id="82881356"/>
<dbReference type="Proteomes" id="UP000185479">
    <property type="component" value="Chromosome"/>
</dbReference>
<protein>
    <submittedName>
        <fullName evidence="7 8">Decaprenyl-phosphate phosphoribosyltransferase</fullName>
    </submittedName>
</protein>
<feature type="compositionally biased region" description="Basic and acidic residues" evidence="5">
    <location>
        <begin position="1"/>
        <end position="18"/>
    </location>
</feature>
<evidence type="ECO:0000256" key="4">
    <source>
        <dbReference type="ARBA" id="ARBA00023136"/>
    </source>
</evidence>
<dbReference type="CDD" id="cd13963">
    <property type="entry name" value="PT_UbiA_2"/>
    <property type="match status" value="1"/>
</dbReference>
<evidence type="ECO:0000256" key="1">
    <source>
        <dbReference type="ARBA" id="ARBA00004141"/>
    </source>
</evidence>
<evidence type="ECO:0000256" key="6">
    <source>
        <dbReference type="SAM" id="Phobius"/>
    </source>
</evidence>
<dbReference type="Gene3D" id="1.10.357.140">
    <property type="entry name" value="UbiA prenyltransferase"/>
    <property type="match status" value="1"/>
</dbReference>
<reference evidence="7 9" key="1">
    <citation type="submission" date="2014-08" db="EMBL/GenBank/DDBJ databases">
        <title>Complete genome sequence of Corynebacterium flavescens OJ8(T)(=DSM 20296(T)), isolated from cheese.</title>
        <authorList>
            <person name="Ruckert C."/>
            <person name="Albersmeier A."/>
            <person name="Winkler A."/>
            <person name="Kalinowski J."/>
        </authorList>
    </citation>
    <scope>NUCLEOTIDE SEQUENCE [LARGE SCALE GENOMIC DNA]</scope>
    <source>
        <strain evidence="7 9">OJ8</strain>
    </source>
</reference>
<dbReference type="Pfam" id="PF01040">
    <property type="entry name" value="UbiA"/>
    <property type="match status" value="1"/>
</dbReference>
<evidence type="ECO:0000256" key="2">
    <source>
        <dbReference type="ARBA" id="ARBA00022692"/>
    </source>
</evidence>
<accession>A0A1L7CPK1</accession>
<feature type="transmembrane region" description="Helical" evidence="6">
    <location>
        <begin position="112"/>
        <end position="140"/>
    </location>
</feature>
<dbReference type="EMBL" id="BJNB01000044">
    <property type="protein sequence ID" value="GEB98660.1"/>
    <property type="molecule type" value="Genomic_DNA"/>
</dbReference>
<dbReference type="STRING" id="28028.CFLV_11815"/>
<feature type="transmembrane region" description="Helical" evidence="6">
    <location>
        <begin position="194"/>
        <end position="210"/>
    </location>
</feature>
<evidence type="ECO:0000313" key="10">
    <source>
        <dbReference type="Proteomes" id="UP000315353"/>
    </source>
</evidence>
<evidence type="ECO:0000313" key="9">
    <source>
        <dbReference type="Proteomes" id="UP000185479"/>
    </source>
</evidence>
<sequence>MSDERPNGGEQRIFHSEPHTSGVDTGRMRKPPKNLVDGMIKALRPKQWVKNVLVLAAPAAAGSDALFHSRVLVDVGLAFIVFCMGASAIYLINDARDVEADRAHPTKRFRPIAAGVLPVGMAYAMAALLIVGSIGLSFLATAGPELAIVMAVYIALQLGYCFGWKHMPVIDIALVSSGFMLRTMAGGVAAGIDLSQWFLLVAAFGSLFMASGKRYSEILLAERTGAKIRKSLEGYTPTYLRFVWTLAATAVVMSYSLWGFQLSNDADGPASVWYQISMVPFTIAILRYAADVDRGNGGAPDEIALQDRALQILALLWLACIAVAVYILPVMGA</sequence>
<dbReference type="GO" id="GO:0016020">
    <property type="term" value="C:membrane"/>
    <property type="evidence" value="ECO:0007669"/>
    <property type="project" value="UniProtKB-SubCell"/>
</dbReference>
<feature type="transmembrane region" description="Helical" evidence="6">
    <location>
        <begin position="73"/>
        <end position="92"/>
    </location>
</feature>
<keyword evidence="9" id="KW-1185">Reference proteome</keyword>
<comment type="subcellular location">
    <subcellularLocation>
        <location evidence="1">Membrane</location>
        <topology evidence="1">Multi-pass membrane protein</topology>
    </subcellularLocation>
</comment>
<dbReference type="InterPro" id="IPR000537">
    <property type="entry name" value="UbiA_prenyltransferase"/>
</dbReference>
<gene>
    <name evidence="8" type="ORF">CFL01nite_21550</name>
    <name evidence="7" type="ORF">CFLV_11815</name>
</gene>
<name>A0A1L7CPK1_CORFL</name>
<feature type="region of interest" description="Disordered" evidence="5">
    <location>
        <begin position="1"/>
        <end position="30"/>
    </location>
</feature>
<dbReference type="OrthoDB" id="9803632at2"/>
<feature type="transmembrane region" description="Helical" evidence="6">
    <location>
        <begin position="310"/>
        <end position="328"/>
    </location>
</feature>
<dbReference type="AlphaFoldDB" id="A0A1L7CPK1"/>
<keyword evidence="4 6" id="KW-0472">Membrane</keyword>
<reference evidence="8 10" key="2">
    <citation type="submission" date="2019-06" db="EMBL/GenBank/DDBJ databases">
        <title>Whole genome shotgun sequence of Corynebacterium flavescens NBRC 14136.</title>
        <authorList>
            <person name="Hosoyama A."/>
            <person name="Uohara A."/>
            <person name="Ohji S."/>
            <person name="Ichikawa N."/>
        </authorList>
    </citation>
    <scope>NUCLEOTIDE SEQUENCE [LARGE SCALE GENOMIC DNA]</scope>
    <source>
        <strain evidence="8 10">NBRC 14136</strain>
    </source>
</reference>
<dbReference type="GO" id="GO:0016765">
    <property type="term" value="F:transferase activity, transferring alkyl or aryl (other than methyl) groups"/>
    <property type="evidence" value="ECO:0007669"/>
    <property type="project" value="InterPro"/>
</dbReference>
<dbReference type="KEGG" id="cfc:CFLV_11815"/>
<feature type="transmembrane region" description="Helical" evidence="6">
    <location>
        <begin position="239"/>
        <end position="260"/>
    </location>
</feature>
<dbReference type="GO" id="GO:0016757">
    <property type="term" value="F:glycosyltransferase activity"/>
    <property type="evidence" value="ECO:0007669"/>
    <property type="project" value="UniProtKB-KW"/>
</dbReference>
<evidence type="ECO:0000313" key="8">
    <source>
        <dbReference type="EMBL" id="GEB98660.1"/>
    </source>
</evidence>
<keyword evidence="7" id="KW-0808">Transferase</keyword>
<proteinExistence type="predicted"/>
<keyword evidence="2 6" id="KW-0812">Transmembrane</keyword>
<keyword evidence="3 6" id="KW-1133">Transmembrane helix</keyword>
<dbReference type="Proteomes" id="UP000315353">
    <property type="component" value="Unassembled WGS sequence"/>
</dbReference>
<dbReference type="NCBIfam" id="NF008978">
    <property type="entry name" value="PRK12324.1-4"/>
    <property type="match status" value="1"/>
</dbReference>
<keyword evidence="7" id="KW-0328">Glycosyltransferase</keyword>
<evidence type="ECO:0000256" key="3">
    <source>
        <dbReference type="ARBA" id="ARBA00022989"/>
    </source>
</evidence>
<evidence type="ECO:0000256" key="5">
    <source>
        <dbReference type="SAM" id="MobiDB-lite"/>
    </source>
</evidence>